<dbReference type="GO" id="GO:0005737">
    <property type="term" value="C:cytoplasm"/>
    <property type="evidence" value="ECO:0007669"/>
    <property type="project" value="TreeGrafter"/>
</dbReference>
<evidence type="ECO:0000313" key="8">
    <source>
        <dbReference type="EMBL" id="KAG5914181.1"/>
    </source>
</evidence>
<feature type="domain" description="FAD dependent oxidoreductase" evidence="7">
    <location>
        <begin position="7"/>
        <end position="366"/>
    </location>
</feature>
<feature type="chain" id="PRO_5035425666" description="FAD dependent oxidoreductase domain-containing protein" evidence="6">
    <location>
        <begin position="21"/>
        <end position="385"/>
    </location>
</feature>
<name>A0A8K0NHQ2_9HYPO</name>
<dbReference type="Gene3D" id="3.30.9.10">
    <property type="entry name" value="D-Amino Acid Oxidase, subunit A, domain 2"/>
    <property type="match status" value="1"/>
</dbReference>
<feature type="signal peptide" evidence="6">
    <location>
        <begin position="1"/>
        <end position="20"/>
    </location>
</feature>
<dbReference type="SUPFAM" id="SSF51971">
    <property type="entry name" value="Nucleotide-binding domain"/>
    <property type="match status" value="1"/>
</dbReference>
<comment type="similarity">
    <text evidence="2">Belongs to the DAMOX/DASOX family.</text>
</comment>
<evidence type="ECO:0000259" key="7">
    <source>
        <dbReference type="Pfam" id="PF01266"/>
    </source>
</evidence>
<dbReference type="OrthoDB" id="2015447at2759"/>
<evidence type="ECO:0000256" key="1">
    <source>
        <dbReference type="ARBA" id="ARBA00001974"/>
    </source>
</evidence>
<dbReference type="InterPro" id="IPR023209">
    <property type="entry name" value="DAO"/>
</dbReference>
<keyword evidence="6" id="KW-0732">Signal</keyword>
<comment type="caution">
    <text evidence="8">The sequence shown here is derived from an EMBL/GenBank/DDBJ whole genome shotgun (WGS) entry which is preliminary data.</text>
</comment>
<evidence type="ECO:0000256" key="4">
    <source>
        <dbReference type="ARBA" id="ARBA00022827"/>
    </source>
</evidence>
<comment type="cofactor">
    <cofactor evidence="1">
        <name>FAD</name>
        <dbReference type="ChEBI" id="CHEBI:57692"/>
    </cofactor>
</comment>
<evidence type="ECO:0000256" key="6">
    <source>
        <dbReference type="SAM" id="SignalP"/>
    </source>
</evidence>
<dbReference type="Proteomes" id="UP000811619">
    <property type="component" value="Unassembled WGS sequence"/>
</dbReference>
<proteinExistence type="inferred from homology"/>
<dbReference type="SUPFAM" id="SSF54373">
    <property type="entry name" value="FAD-linked reductases, C-terminal domain"/>
    <property type="match status" value="1"/>
</dbReference>
<dbReference type="Pfam" id="PF01266">
    <property type="entry name" value="DAO"/>
    <property type="match status" value="1"/>
</dbReference>
<keyword evidence="3" id="KW-0285">Flavoprotein</keyword>
<gene>
    <name evidence="8" type="ORF">E4U42_000632</name>
</gene>
<dbReference type="AlphaFoldDB" id="A0A8K0NHQ2"/>
<evidence type="ECO:0000256" key="2">
    <source>
        <dbReference type="ARBA" id="ARBA00006730"/>
    </source>
</evidence>
<dbReference type="GO" id="GO:0019478">
    <property type="term" value="P:D-amino acid catabolic process"/>
    <property type="evidence" value="ECO:0007669"/>
    <property type="project" value="TreeGrafter"/>
</dbReference>
<accession>A0A8K0NHQ2</accession>
<sequence>MSPHPTIVIIGAGVLGLSTAVHLQARLQSTSSPGGPPTTRPRILLVAKEWPADAALPDGRSPSPDYASMWAGAHVRPIPAATTQLRREAKWLRSTVAEFRRQVAASGPACGVTPARGVELLDAPDASYRDQDAAAFAAETALSGYRKLQTSEVPEGVELGYEYDTFCVNPPVYCAGLLRRFLLGGGTTLRQHLRSEWEAFCLADHVELVVNASGAGFCDENVIPTRGQTVLTDVDVPATVTRQHADGIWSFLIPRFLDGGTIVGGTKQPGDMRSTPCPDTRAQLLTKGLPLQPLAHARGADPPAGAIKTIEDVGVLSDAVGRRPTRTGGMRLEMERRGSLVVIHAYGAGGRGYEMSWGIAEEVVDMAVPLVGCCGSESGARGARG</sequence>
<evidence type="ECO:0000313" key="9">
    <source>
        <dbReference type="Proteomes" id="UP000811619"/>
    </source>
</evidence>
<dbReference type="Gene3D" id="3.40.50.720">
    <property type="entry name" value="NAD(P)-binding Rossmann-like Domain"/>
    <property type="match status" value="1"/>
</dbReference>
<reference evidence="8" key="1">
    <citation type="journal article" date="2020" name="bioRxiv">
        <title>Whole genome comparisons of ergot fungi reveals the divergence and evolution of species within the genus Claviceps are the result of varying mechanisms driving genome evolution and host range expansion.</title>
        <authorList>
            <person name="Wyka S.A."/>
            <person name="Mondo S.J."/>
            <person name="Liu M."/>
            <person name="Dettman J."/>
            <person name="Nalam V."/>
            <person name="Broders K.D."/>
        </authorList>
    </citation>
    <scope>NUCLEOTIDE SEQUENCE</scope>
    <source>
        <strain evidence="8">CCC 489</strain>
    </source>
</reference>
<dbReference type="EMBL" id="SRPY01001159">
    <property type="protein sequence ID" value="KAG5914181.1"/>
    <property type="molecule type" value="Genomic_DNA"/>
</dbReference>
<dbReference type="PANTHER" id="PTHR11530">
    <property type="entry name" value="D-AMINO ACID OXIDASE"/>
    <property type="match status" value="1"/>
</dbReference>
<dbReference type="InterPro" id="IPR006181">
    <property type="entry name" value="D-amino_acid_oxidase_CS"/>
</dbReference>
<organism evidence="8 9">
    <name type="scientific">Claviceps africana</name>
    <dbReference type="NCBI Taxonomy" id="83212"/>
    <lineage>
        <taxon>Eukaryota</taxon>
        <taxon>Fungi</taxon>
        <taxon>Dikarya</taxon>
        <taxon>Ascomycota</taxon>
        <taxon>Pezizomycotina</taxon>
        <taxon>Sordariomycetes</taxon>
        <taxon>Hypocreomycetidae</taxon>
        <taxon>Hypocreales</taxon>
        <taxon>Clavicipitaceae</taxon>
        <taxon>Claviceps</taxon>
    </lineage>
</organism>
<dbReference type="PROSITE" id="PS00677">
    <property type="entry name" value="DAO"/>
    <property type="match status" value="1"/>
</dbReference>
<protein>
    <recommendedName>
        <fullName evidence="7">FAD dependent oxidoreductase domain-containing protein</fullName>
    </recommendedName>
</protein>
<dbReference type="InterPro" id="IPR006076">
    <property type="entry name" value="FAD-dep_OxRdtase"/>
</dbReference>
<dbReference type="GO" id="GO:0003884">
    <property type="term" value="F:D-amino-acid oxidase activity"/>
    <property type="evidence" value="ECO:0007669"/>
    <property type="project" value="InterPro"/>
</dbReference>
<keyword evidence="5" id="KW-0560">Oxidoreductase</keyword>
<keyword evidence="4" id="KW-0274">FAD</keyword>
<evidence type="ECO:0000256" key="3">
    <source>
        <dbReference type="ARBA" id="ARBA00022630"/>
    </source>
</evidence>
<evidence type="ECO:0000256" key="5">
    <source>
        <dbReference type="ARBA" id="ARBA00023002"/>
    </source>
</evidence>
<keyword evidence="9" id="KW-1185">Reference proteome</keyword>
<dbReference type="PANTHER" id="PTHR11530:SF26">
    <property type="entry name" value="FAD DEPENDENT OXIDOREDUCTASE SUPERFAMILY (AFU_ORTHOLOGUE AFUA_5G13940)"/>
    <property type="match status" value="1"/>
</dbReference>
<dbReference type="GO" id="GO:0071949">
    <property type="term" value="F:FAD binding"/>
    <property type="evidence" value="ECO:0007669"/>
    <property type="project" value="InterPro"/>
</dbReference>